<dbReference type="UniPathway" id="UPA00070">
    <property type="reaction ID" value="UER00119"/>
</dbReference>
<evidence type="ECO:0000256" key="5">
    <source>
        <dbReference type="ARBA" id="ARBA00022975"/>
    </source>
</evidence>
<comment type="caution">
    <text evidence="6">Lacks conserved residue(s) required for the propagation of feature annotation.</text>
</comment>
<dbReference type="HAMAP" id="MF_01208">
    <property type="entry name" value="PyrE"/>
    <property type="match status" value="1"/>
</dbReference>
<evidence type="ECO:0000256" key="6">
    <source>
        <dbReference type="HAMAP-Rule" id="MF_01208"/>
    </source>
</evidence>
<keyword evidence="3 6" id="KW-0328">Glycosyltransferase</keyword>
<comment type="similarity">
    <text evidence="6">Belongs to the purine/pyrimidine phosphoribosyltransferase family. PyrE subfamily.</text>
</comment>
<evidence type="ECO:0000256" key="1">
    <source>
        <dbReference type="ARBA" id="ARBA00004889"/>
    </source>
</evidence>
<protein>
    <recommendedName>
        <fullName evidence="2 6">Orotate phosphoribosyltransferase</fullName>
        <shortName evidence="6">OPRT</shortName>
        <shortName evidence="6">OPRTase</shortName>
        <ecNumber evidence="2 6">2.4.2.10</ecNumber>
    </recommendedName>
</protein>
<comment type="pathway">
    <text evidence="1 6">Pyrimidine metabolism; UMP biosynthesis via de novo pathway; UMP from orotate: step 1/2.</text>
</comment>
<feature type="binding site" evidence="6">
    <location>
        <position position="154"/>
    </location>
    <ligand>
        <name>orotate</name>
        <dbReference type="ChEBI" id="CHEBI:30839"/>
    </ligand>
</feature>
<gene>
    <name evidence="6" type="primary">pyrE</name>
    <name evidence="8" type="ORF">SAMN04487991_1459</name>
</gene>
<dbReference type="STRING" id="588602.SAMN04487991_1459"/>
<feature type="binding site" description="in other chain" evidence="6">
    <location>
        <begin position="150"/>
        <end position="158"/>
    </location>
    <ligand>
        <name>5-phospho-alpha-D-ribose 1-diphosphate</name>
        <dbReference type="ChEBI" id="CHEBI:58017"/>
        <note>ligand shared between dimeric partners</note>
    </ligand>
</feature>
<reference evidence="9" key="1">
    <citation type="submission" date="2016-10" db="EMBL/GenBank/DDBJ databases">
        <authorList>
            <person name="Varghese N."/>
            <person name="Submissions S."/>
        </authorList>
    </citation>
    <scope>NUCLEOTIDE SEQUENCE [LARGE SCALE GENOMIC DNA]</scope>
    <source>
        <strain evidence="9">DSM 26471</strain>
    </source>
</reference>
<dbReference type="GO" id="GO:0004588">
    <property type="term" value="F:orotate phosphoribosyltransferase activity"/>
    <property type="evidence" value="ECO:0007669"/>
    <property type="project" value="UniProtKB-UniRule"/>
</dbReference>
<dbReference type="InterPro" id="IPR000836">
    <property type="entry name" value="PRTase_dom"/>
</dbReference>
<keyword evidence="4 6" id="KW-0808">Transferase</keyword>
<evidence type="ECO:0000256" key="7">
    <source>
        <dbReference type="SAM" id="MobiDB-lite"/>
    </source>
</evidence>
<dbReference type="SUPFAM" id="SSF53271">
    <property type="entry name" value="PRTase-like"/>
    <property type="match status" value="1"/>
</dbReference>
<proteinExistence type="inferred from homology"/>
<feature type="binding site" evidence="6">
    <location>
        <position position="124"/>
    </location>
    <ligand>
        <name>5-phospho-alpha-D-ribose 1-diphosphate</name>
        <dbReference type="ChEBI" id="CHEBI:58017"/>
        <note>ligand shared between dimeric partners</note>
    </ligand>
</feature>
<dbReference type="Gene3D" id="3.40.50.2020">
    <property type="match status" value="1"/>
</dbReference>
<dbReference type="AlphaFoldDB" id="A0A1I3NS65"/>
<evidence type="ECO:0000256" key="2">
    <source>
        <dbReference type="ARBA" id="ARBA00011971"/>
    </source>
</evidence>
<dbReference type="GO" id="GO:0044205">
    <property type="term" value="P:'de novo' UMP biosynthetic process"/>
    <property type="evidence" value="ECO:0007669"/>
    <property type="project" value="UniProtKB-UniRule"/>
</dbReference>
<dbReference type="EMBL" id="FORH01000002">
    <property type="protein sequence ID" value="SFJ12148.1"/>
    <property type="molecule type" value="Genomic_DNA"/>
</dbReference>
<dbReference type="InterPro" id="IPR023031">
    <property type="entry name" value="OPRT"/>
</dbReference>
<dbReference type="GO" id="GO:0019856">
    <property type="term" value="P:pyrimidine nucleobase biosynthetic process"/>
    <property type="evidence" value="ECO:0007669"/>
    <property type="project" value="TreeGrafter"/>
</dbReference>
<keyword evidence="6" id="KW-0460">Magnesium</keyword>
<name>A0A1I3NS65_9RHOB</name>
<dbReference type="EC" id="2.4.2.10" evidence="2 6"/>
<comment type="catalytic activity">
    <reaction evidence="6">
        <text>orotidine 5'-phosphate + diphosphate = orotate + 5-phospho-alpha-D-ribose 1-diphosphate</text>
        <dbReference type="Rhea" id="RHEA:10380"/>
        <dbReference type="ChEBI" id="CHEBI:30839"/>
        <dbReference type="ChEBI" id="CHEBI:33019"/>
        <dbReference type="ChEBI" id="CHEBI:57538"/>
        <dbReference type="ChEBI" id="CHEBI:58017"/>
        <dbReference type="EC" id="2.4.2.10"/>
    </reaction>
</comment>
<keyword evidence="9" id="KW-1185">Reference proteome</keyword>
<comment type="cofactor">
    <cofactor evidence="6">
        <name>Mg(2+)</name>
        <dbReference type="ChEBI" id="CHEBI:18420"/>
    </cofactor>
</comment>
<feature type="region of interest" description="Disordered" evidence="7">
    <location>
        <begin position="1"/>
        <end position="23"/>
    </location>
</feature>
<comment type="subunit">
    <text evidence="6">Homodimer.</text>
</comment>
<evidence type="ECO:0000256" key="4">
    <source>
        <dbReference type="ARBA" id="ARBA00022679"/>
    </source>
</evidence>
<dbReference type="NCBIfam" id="NF001729">
    <property type="entry name" value="PRK00455.1-3"/>
    <property type="match status" value="1"/>
</dbReference>
<organism evidence="8 9">
    <name type="scientific">Celeribacter neptunius</name>
    <dbReference type="NCBI Taxonomy" id="588602"/>
    <lineage>
        <taxon>Bacteria</taxon>
        <taxon>Pseudomonadati</taxon>
        <taxon>Pseudomonadota</taxon>
        <taxon>Alphaproteobacteria</taxon>
        <taxon>Rhodobacterales</taxon>
        <taxon>Roseobacteraceae</taxon>
        <taxon>Celeribacter</taxon>
    </lineage>
</organism>
<feature type="binding site" description="in other chain" evidence="6">
    <location>
        <position position="125"/>
    </location>
    <ligand>
        <name>5-phospho-alpha-D-ribose 1-diphosphate</name>
        <dbReference type="ChEBI" id="CHEBI:58017"/>
        <note>ligand shared between dimeric partners</note>
    </ligand>
</feature>
<dbReference type="PANTHER" id="PTHR19278:SF9">
    <property type="entry name" value="URIDINE 5'-MONOPHOSPHATE SYNTHASE"/>
    <property type="match status" value="1"/>
</dbReference>
<evidence type="ECO:0000313" key="9">
    <source>
        <dbReference type="Proteomes" id="UP000199630"/>
    </source>
</evidence>
<dbReference type="CDD" id="cd06223">
    <property type="entry name" value="PRTases_typeI"/>
    <property type="match status" value="1"/>
</dbReference>
<dbReference type="InterPro" id="IPR029057">
    <property type="entry name" value="PRTase-like"/>
</dbReference>
<comment type="function">
    <text evidence="6">Catalyzes the transfer of a ribosyl phosphate group from 5-phosphoribose 1-diphosphate to orotate, leading to the formation of orotidine monophosphate (OMP).</text>
</comment>
<evidence type="ECO:0000256" key="3">
    <source>
        <dbReference type="ARBA" id="ARBA00022676"/>
    </source>
</evidence>
<keyword evidence="5 6" id="KW-0665">Pyrimidine biosynthesis</keyword>
<dbReference type="GO" id="GO:0000287">
    <property type="term" value="F:magnesium ion binding"/>
    <property type="evidence" value="ECO:0007669"/>
    <property type="project" value="UniProtKB-UniRule"/>
</dbReference>
<sequence>MKDPRAMPKTLPQPLSQTMPLSPETRADFARRTALALLDIRAVEVAGARPFILSSGIASPVYINVRKVISVPALREKLMSFATEVIDAEIGRTNIDAIAGAETAGIPFAAWIAALTGLPMHYVRKRAQGFGPEAHIEGIWEPGQRVLLVEDLTTDGASKLRFCEALRAAGLAVQDVFMLFQYDIFPETRVAMSEAGIRLHALATWQDILDVARAHDRFTPQQRDMIADFLDNPLDWSAAHGGARSLTF</sequence>
<accession>A0A1I3NS65</accession>
<dbReference type="Proteomes" id="UP000199630">
    <property type="component" value="Unassembled WGS sequence"/>
</dbReference>
<evidence type="ECO:0000313" key="8">
    <source>
        <dbReference type="EMBL" id="SFJ12148.1"/>
    </source>
</evidence>
<dbReference type="PANTHER" id="PTHR19278">
    <property type="entry name" value="OROTATE PHOSPHORIBOSYLTRANSFERASE"/>
    <property type="match status" value="1"/>
</dbReference>